<dbReference type="Gene3D" id="1.10.150.130">
    <property type="match status" value="1"/>
</dbReference>
<dbReference type="GO" id="GO:0003677">
    <property type="term" value="F:DNA binding"/>
    <property type="evidence" value="ECO:0007669"/>
    <property type="project" value="UniProtKB-KW"/>
</dbReference>
<keyword evidence="3" id="KW-0540">Nuclease</keyword>
<evidence type="ECO:0000256" key="9">
    <source>
        <dbReference type="SAM" id="MobiDB-lite"/>
    </source>
</evidence>
<keyword evidence="6" id="KW-0695">RNA-directed DNA polymerase</keyword>
<evidence type="ECO:0000256" key="5">
    <source>
        <dbReference type="ARBA" id="ARBA00022801"/>
    </source>
</evidence>
<evidence type="ECO:0000256" key="7">
    <source>
        <dbReference type="ARBA" id="ARBA00023125"/>
    </source>
</evidence>
<evidence type="ECO:0000256" key="6">
    <source>
        <dbReference type="ARBA" id="ARBA00022918"/>
    </source>
</evidence>
<feature type="compositionally biased region" description="Low complexity" evidence="9">
    <location>
        <begin position="152"/>
        <end position="161"/>
    </location>
</feature>
<dbReference type="Proteomes" id="UP000324022">
    <property type="component" value="Unassembled WGS sequence"/>
</dbReference>
<dbReference type="SUPFAM" id="SSF47823">
    <property type="entry name" value="lambda integrase-like, N-terminal domain"/>
    <property type="match status" value="1"/>
</dbReference>
<evidence type="ECO:0000256" key="4">
    <source>
        <dbReference type="ARBA" id="ARBA00022759"/>
    </source>
</evidence>
<organism evidence="11 12">
    <name type="scientific">Ustilago trichophora</name>
    <dbReference type="NCBI Taxonomy" id="86804"/>
    <lineage>
        <taxon>Eukaryota</taxon>
        <taxon>Fungi</taxon>
        <taxon>Dikarya</taxon>
        <taxon>Basidiomycota</taxon>
        <taxon>Ustilaginomycotina</taxon>
        <taxon>Ustilaginomycetes</taxon>
        <taxon>Ustilaginales</taxon>
        <taxon>Ustilaginaceae</taxon>
        <taxon>Ustilago</taxon>
    </lineage>
</organism>
<dbReference type="GO" id="GO:0003964">
    <property type="term" value="F:RNA-directed DNA polymerase activity"/>
    <property type="evidence" value="ECO:0007669"/>
    <property type="project" value="UniProtKB-KW"/>
</dbReference>
<dbReference type="PANTHER" id="PTHR33050:SF8">
    <property type="entry name" value="REVERSE TRANSCRIPTASE DOMAIN-CONTAINING PROTEIN"/>
    <property type="match status" value="1"/>
</dbReference>
<dbReference type="SUPFAM" id="SSF56349">
    <property type="entry name" value="DNA breaking-rejoining enzymes"/>
    <property type="match status" value="1"/>
</dbReference>
<evidence type="ECO:0000256" key="1">
    <source>
        <dbReference type="ARBA" id="ARBA00022679"/>
    </source>
</evidence>
<keyword evidence="1" id="KW-0808">Transferase</keyword>
<dbReference type="InterPro" id="IPR052055">
    <property type="entry name" value="Hepadnavirus_pol/RT"/>
</dbReference>
<sequence length="1356" mass="148008">MTRLLPCPRCKHSYPPSAFVGARGRPVKRCSTCRSAHKTAARATQTPVGTPSVRSLSRRRSSSPPSASASPLSTRANRDPGGYASASSVAALEERFGRLEQRLDSQLGELLHTIRASQQAASPASPPPAPSPVPPSSVQTLPPPPPRPQAPPAVALALPSAGQPSGTTEQLVKLRNPESRVSKEPPQATPVTIGDGGALTYTQESAETRVSTFVKAIPNIAALAHIWLVYIAIRVRHTGSLALNEALLAYLEHLLECDHLYQWQAVADYHLAVCRRRFGTGAVHEWSSYDQELSSQILYPRIKTGNFTNRGETSSSSRQPTSSSSRPQNRPPPSVLALPAQASVDTMSDACQQVGHQPSPQEGNLMVSTPSHSGGLLYAAPHRSETLSAPSFLPGRPHNAPHRSELLSAPRPLPGQHSTKPTWSVAPQPTLHRSEILFEPSTLPGQRTTAPPSPGQRTIVPYRSAHNAAPSPRPTLDSLSSGIVDMSPDLASPILLSLIAGQSPPPPRPNTLCEQPIFEAADVPATIGTLQLSHWSNFLDLYPDQAFASQLRGALQHGVKLGYDGPLRHNARLDVTNLPMDSDDVHHLRREIEARLAEGRLCHVTDPASIQLVCSPVGVVPKPHSDKRRTIYHLSHPRKPGPRLPSINDGINTSFVTIHYESLDAIMDFIREHPSASLWKADLEDAFRHVIVAESDARLMGIHFDGQYFQECALAFGGRSSPFLFNLFAEFLHWLASFALQAVSPSSTSHSDVSHYLDDFFGASDTTAAAATPIQVLSLSAAALGFKLSHKKTVWDTTKLEILGIELDSVAQTASITQQRRQRILQLCSRIVERGRASLLELQQVAGHLQFVTRVAPHGRAFLRRLYDAIRSHYKAPFGRRISKATRAELLWWIDTLQAWDGMSLLQPSPLIIEHVWTDASKRSIGGHLGSMASPSAAFSKELSRRHRQKDIRFLEALAVLEALRIFAPLWSGPRRVVIHVDNENVEYGLRKGSIRDPQTQALFREIFALCLRQHIDLPPAPFVSASGLSSPAAFLLWNGLASSTRARSTTVCFDFASFAASRRCHPFPSSETLLIEWVAAQHLANKTYSTVKRDLAIIKSWHLDLGLSTVVFDSERLARVVRGLKRVVGAPLPVAKLAITLPLLRQLLRALPTVCPSPHNRRMFRAAFCLAFACFLRSGELTWKAQNTDNMLTVGSVCFASDRSFATITIPASKTDPFRQGATLTAPAVLLSTCAVTALDVVCRSRPSSAPLFILEDSKPFDRSCFVDTLCRCLAASGIDPLAYSGHSFRRGAATWAASNGVDNDTIRGLGRWRSDCFRRYIDKSAADRAATTKAALYTNATAPLSLDTVAWRDI</sequence>
<dbReference type="InterPro" id="IPR043128">
    <property type="entry name" value="Rev_trsase/Diguanyl_cyclase"/>
</dbReference>
<evidence type="ECO:0000259" key="10">
    <source>
        <dbReference type="PROSITE" id="PS50878"/>
    </source>
</evidence>
<feature type="compositionally biased region" description="Low complexity" evidence="9">
    <location>
        <begin position="62"/>
        <end position="73"/>
    </location>
</feature>
<dbReference type="GO" id="GO:0006310">
    <property type="term" value="P:DNA recombination"/>
    <property type="evidence" value="ECO:0007669"/>
    <property type="project" value="UniProtKB-KW"/>
</dbReference>
<feature type="compositionally biased region" description="Polar residues" evidence="9">
    <location>
        <begin position="343"/>
        <end position="372"/>
    </location>
</feature>
<keyword evidence="12" id="KW-1185">Reference proteome</keyword>
<feature type="region of interest" description="Disordered" evidence="9">
    <location>
        <begin position="116"/>
        <end position="196"/>
    </location>
</feature>
<dbReference type="OrthoDB" id="3254233at2759"/>
<dbReference type="Pfam" id="PF00078">
    <property type="entry name" value="RVT_1"/>
    <property type="match status" value="1"/>
</dbReference>
<dbReference type="Gene3D" id="3.10.10.10">
    <property type="entry name" value="HIV Type 1 Reverse Transcriptase, subunit A, domain 1"/>
    <property type="match status" value="1"/>
</dbReference>
<keyword evidence="7" id="KW-0238">DNA-binding</keyword>
<feature type="compositionally biased region" description="Pro residues" evidence="9">
    <location>
        <begin position="124"/>
        <end position="151"/>
    </location>
</feature>
<keyword evidence="2" id="KW-0548">Nucleotidyltransferase</keyword>
<feature type="region of interest" description="Disordered" evidence="9">
    <location>
        <begin position="36"/>
        <end position="86"/>
    </location>
</feature>
<dbReference type="InterPro" id="IPR043502">
    <property type="entry name" value="DNA/RNA_pol_sf"/>
</dbReference>
<feature type="region of interest" description="Disordered" evidence="9">
    <location>
        <begin position="306"/>
        <end position="460"/>
    </location>
</feature>
<evidence type="ECO:0000313" key="12">
    <source>
        <dbReference type="Proteomes" id="UP000324022"/>
    </source>
</evidence>
<reference evidence="11 12" key="1">
    <citation type="submission" date="2018-03" db="EMBL/GenBank/DDBJ databases">
        <authorList>
            <person name="Guldener U."/>
        </authorList>
    </citation>
    <scope>NUCLEOTIDE SEQUENCE [LARGE SCALE GENOMIC DNA]</scope>
    <source>
        <strain evidence="11 12">NBRC100155</strain>
    </source>
</reference>
<keyword evidence="4" id="KW-0255">Endonuclease</keyword>
<dbReference type="InterPro" id="IPR010998">
    <property type="entry name" value="Integrase_recombinase_N"/>
</dbReference>
<dbReference type="GO" id="GO:0004519">
    <property type="term" value="F:endonuclease activity"/>
    <property type="evidence" value="ECO:0007669"/>
    <property type="project" value="UniProtKB-KW"/>
</dbReference>
<dbReference type="InterPro" id="IPR013762">
    <property type="entry name" value="Integrase-like_cat_sf"/>
</dbReference>
<evidence type="ECO:0000256" key="2">
    <source>
        <dbReference type="ARBA" id="ARBA00022695"/>
    </source>
</evidence>
<dbReference type="GO" id="GO:0016787">
    <property type="term" value="F:hydrolase activity"/>
    <property type="evidence" value="ECO:0007669"/>
    <property type="project" value="UniProtKB-KW"/>
</dbReference>
<feature type="compositionally biased region" description="Polar residues" evidence="9">
    <location>
        <begin position="416"/>
        <end position="427"/>
    </location>
</feature>
<dbReference type="Gene3D" id="3.30.70.270">
    <property type="match status" value="1"/>
</dbReference>
<dbReference type="Pfam" id="PF17917">
    <property type="entry name" value="RT_RNaseH"/>
    <property type="match status" value="1"/>
</dbReference>
<dbReference type="SUPFAM" id="SSF56672">
    <property type="entry name" value="DNA/RNA polymerases"/>
    <property type="match status" value="1"/>
</dbReference>
<dbReference type="EMBL" id="OOIN01000011">
    <property type="protein sequence ID" value="SPO25496.1"/>
    <property type="molecule type" value="Genomic_DNA"/>
</dbReference>
<evidence type="ECO:0000313" key="11">
    <source>
        <dbReference type="EMBL" id="SPO25496.1"/>
    </source>
</evidence>
<feature type="compositionally biased region" description="Low complexity" evidence="9">
    <location>
        <begin position="313"/>
        <end position="328"/>
    </location>
</feature>
<dbReference type="PROSITE" id="PS50878">
    <property type="entry name" value="RT_POL"/>
    <property type="match status" value="1"/>
</dbReference>
<dbReference type="GO" id="GO:0015074">
    <property type="term" value="P:DNA integration"/>
    <property type="evidence" value="ECO:0007669"/>
    <property type="project" value="InterPro"/>
</dbReference>
<evidence type="ECO:0000256" key="8">
    <source>
        <dbReference type="ARBA" id="ARBA00023172"/>
    </source>
</evidence>
<gene>
    <name evidence="11" type="ORF">UTRI_10109</name>
</gene>
<dbReference type="InterPro" id="IPR041373">
    <property type="entry name" value="RT_RNaseH"/>
</dbReference>
<evidence type="ECO:0000256" key="3">
    <source>
        <dbReference type="ARBA" id="ARBA00022722"/>
    </source>
</evidence>
<dbReference type="InterPro" id="IPR011010">
    <property type="entry name" value="DNA_brk_join_enz"/>
</dbReference>
<proteinExistence type="predicted"/>
<dbReference type="PANTHER" id="PTHR33050">
    <property type="entry name" value="REVERSE TRANSCRIPTASE DOMAIN-CONTAINING PROTEIN"/>
    <property type="match status" value="1"/>
</dbReference>
<name>A0A5C3E7E2_9BASI</name>
<protein>
    <recommendedName>
        <fullName evidence="10">Reverse transcriptase domain-containing protein</fullName>
    </recommendedName>
</protein>
<keyword evidence="8" id="KW-0233">DNA recombination</keyword>
<accession>A0A5C3E7E2</accession>
<dbReference type="InterPro" id="IPR000477">
    <property type="entry name" value="RT_dom"/>
</dbReference>
<keyword evidence="5" id="KW-0378">Hydrolase</keyword>
<dbReference type="Gene3D" id="1.10.443.10">
    <property type="entry name" value="Intergrase catalytic core"/>
    <property type="match status" value="1"/>
</dbReference>
<feature type="domain" description="Reverse transcriptase" evidence="10">
    <location>
        <begin position="601"/>
        <end position="807"/>
    </location>
</feature>